<dbReference type="Pfam" id="PF00005">
    <property type="entry name" value="ABC_tran"/>
    <property type="match status" value="1"/>
</dbReference>
<protein>
    <submittedName>
        <fullName evidence="10">ABC transporter ATP-binding protein</fullName>
    </submittedName>
</protein>
<evidence type="ECO:0000256" key="1">
    <source>
        <dbReference type="ARBA" id="ARBA00004202"/>
    </source>
</evidence>
<feature type="compositionally biased region" description="Polar residues" evidence="8">
    <location>
        <begin position="337"/>
        <end position="349"/>
    </location>
</feature>
<dbReference type="InterPro" id="IPR013563">
    <property type="entry name" value="Oligopep_ABC_C"/>
</dbReference>
<sequence length="349" mass="38346">MTYQTPAQSGGTLLEVKDLSMFYLTKSSCVRAVNEVTFTVREGETFGLVGESGCGKSTAVRSLIRLLPEAGKIVSGTITYKGQDVTAMSEREVRRLRGREIGMIFQDPMTSLNPVTKVSKQFYESLKAEGLSRREMRERAIELLRLVDIPEPEQRLDNYVHEMSGGMRQRVMIAIALASRPKLLLADEPTTALDVTIQDQIIALLNSLRAKLGMSVLLVTHDLGVVNEMCDHVAVMYAGRIVETADTHGLLHDSRHPYTCGLINSLPAEHDTRTRLEPIHGAPPNLAQEIVGCPFAPRCPYATDVCRSVLPEMSEVAPGHQVRCHHADPTDRARMTEPTSSVTLQGGAA</sequence>
<dbReference type="Proteomes" id="UP000824062">
    <property type="component" value="Unassembled WGS sequence"/>
</dbReference>
<evidence type="ECO:0000256" key="5">
    <source>
        <dbReference type="ARBA" id="ARBA00022741"/>
    </source>
</evidence>
<dbReference type="CDD" id="cd03257">
    <property type="entry name" value="ABC_NikE_OppD_transporters"/>
    <property type="match status" value="1"/>
</dbReference>
<proteinExistence type="inferred from homology"/>
<dbReference type="NCBIfam" id="TIGR01727">
    <property type="entry name" value="oligo_HPY"/>
    <property type="match status" value="1"/>
</dbReference>
<keyword evidence="3" id="KW-0813">Transport</keyword>
<dbReference type="Pfam" id="PF08352">
    <property type="entry name" value="oligo_HPY"/>
    <property type="match status" value="1"/>
</dbReference>
<evidence type="ECO:0000313" key="11">
    <source>
        <dbReference type="Proteomes" id="UP000824062"/>
    </source>
</evidence>
<dbReference type="FunFam" id="3.40.50.300:FF:000016">
    <property type="entry name" value="Oligopeptide ABC transporter ATP-binding component"/>
    <property type="match status" value="1"/>
</dbReference>
<dbReference type="InterPro" id="IPR003439">
    <property type="entry name" value="ABC_transporter-like_ATP-bd"/>
</dbReference>
<evidence type="ECO:0000313" key="10">
    <source>
        <dbReference type="EMBL" id="HIZ45891.1"/>
    </source>
</evidence>
<comment type="similarity">
    <text evidence="2">Belongs to the ABC transporter superfamily.</text>
</comment>
<dbReference type="InterPro" id="IPR027417">
    <property type="entry name" value="P-loop_NTPase"/>
</dbReference>
<reference evidence="10" key="1">
    <citation type="journal article" date="2021" name="PeerJ">
        <title>Extensive microbial diversity within the chicken gut microbiome revealed by metagenomics and culture.</title>
        <authorList>
            <person name="Gilroy R."/>
            <person name="Ravi A."/>
            <person name="Getino M."/>
            <person name="Pursley I."/>
            <person name="Horton D.L."/>
            <person name="Alikhan N.F."/>
            <person name="Baker D."/>
            <person name="Gharbi K."/>
            <person name="Hall N."/>
            <person name="Watson M."/>
            <person name="Adriaenssens E.M."/>
            <person name="Foster-Nyarko E."/>
            <person name="Jarju S."/>
            <person name="Secka A."/>
            <person name="Antonio M."/>
            <person name="Oren A."/>
            <person name="Chaudhuri R.R."/>
            <person name="La Ragione R."/>
            <person name="Hildebrand F."/>
            <person name="Pallen M.J."/>
        </authorList>
    </citation>
    <scope>NUCLEOTIDE SEQUENCE</scope>
    <source>
        <strain evidence="10">ChiHjej12B11-14209</strain>
    </source>
</reference>
<dbReference type="EMBL" id="DXBM01000025">
    <property type="protein sequence ID" value="HIZ45891.1"/>
    <property type="molecule type" value="Genomic_DNA"/>
</dbReference>
<dbReference type="GO" id="GO:0016887">
    <property type="term" value="F:ATP hydrolysis activity"/>
    <property type="evidence" value="ECO:0007669"/>
    <property type="project" value="InterPro"/>
</dbReference>
<evidence type="ECO:0000256" key="8">
    <source>
        <dbReference type="SAM" id="MobiDB-lite"/>
    </source>
</evidence>
<keyword evidence="5" id="KW-0547">Nucleotide-binding</keyword>
<dbReference type="InterPro" id="IPR050388">
    <property type="entry name" value="ABC_Ni/Peptide_Import"/>
</dbReference>
<dbReference type="SUPFAM" id="SSF52540">
    <property type="entry name" value="P-loop containing nucleoside triphosphate hydrolases"/>
    <property type="match status" value="1"/>
</dbReference>
<gene>
    <name evidence="10" type="ORF">IAA19_02590</name>
</gene>
<organism evidence="10 11">
    <name type="scientific">Candidatus Olsenella pullistercoris</name>
    <dbReference type="NCBI Taxonomy" id="2838712"/>
    <lineage>
        <taxon>Bacteria</taxon>
        <taxon>Bacillati</taxon>
        <taxon>Actinomycetota</taxon>
        <taxon>Coriobacteriia</taxon>
        <taxon>Coriobacteriales</taxon>
        <taxon>Atopobiaceae</taxon>
        <taxon>Olsenella</taxon>
    </lineage>
</organism>
<dbReference type="PROSITE" id="PS00211">
    <property type="entry name" value="ABC_TRANSPORTER_1"/>
    <property type="match status" value="1"/>
</dbReference>
<evidence type="ECO:0000259" key="9">
    <source>
        <dbReference type="PROSITE" id="PS50893"/>
    </source>
</evidence>
<dbReference type="PROSITE" id="PS50893">
    <property type="entry name" value="ABC_TRANSPORTER_2"/>
    <property type="match status" value="1"/>
</dbReference>
<dbReference type="SMART" id="SM00382">
    <property type="entry name" value="AAA"/>
    <property type="match status" value="1"/>
</dbReference>
<reference evidence="10" key="2">
    <citation type="submission" date="2021-04" db="EMBL/GenBank/DDBJ databases">
        <authorList>
            <person name="Gilroy R."/>
        </authorList>
    </citation>
    <scope>NUCLEOTIDE SEQUENCE</scope>
    <source>
        <strain evidence="10">ChiHjej12B11-14209</strain>
    </source>
</reference>
<evidence type="ECO:0000256" key="2">
    <source>
        <dbReference type="ARBA" id="ARBA00005417"/>
    </source>
</evidence>
<feature type="region of interest" description="Disordered" evidence="8">
    <location>
        <begin position="328"/>
        <end position="349"/>
    </location>
</feature>
<keyword evidence="6 10" id="KW-0067">ATP-binding</keyword>
<evidence type="ECO:0000256" key="4">
    <source>
        <dbReference type="ARBA" id="ARBA00022475"/>
    </source>
</evidence>
<feature type="domain" description="ABC transporter" evidence="9">
    <location>
        <begin position="14"/>
        <end position="263"/>
    </location>
</feature>
<evidence type="ECO:0000256" key="6">
    <source>
        <dbReference type="ARBA" id="ARBA00022840"/>
    </source>
</evidence>
<dbReference type="Gene3D" id="3.40.50.300">
    <property type="entry name" value="P-loop containing nucleotide triphosphate hydrolases"/>
    <property type="match status" value="1"/>
</dbReference>
<dbReference type="PANTHER" id="PTHR43297:SF2">
    <property type="entry name" value="DIPEPTIDE TRANSPORT ATP-BINDING PROTEIN DPPD"/>
    <property type="match status" value="1"/>
</dbReference>
<evidence type="ECO:0000256" key="7">
    <source>
        <dbReference type="ARBA" id="ARBA00023136"/>
    </source>
</evidence>
<name>A0A9D2JDK6_9ACTN</name>
<dbReference type="AlphaFoldDB" id="A0A9D2JDK6"/>
<accession>A0A9D2JDK6</accession>
<dbReference type="GO" id="GO:0015833">
    <property type="term" value="P:peptide transport"/>
    <property type="evidence" value="ECO:0007669"/>
    <property type="project" value="InterPro"/>
</dbReference>
<dbReference type="InterPro" id="IPR003593">
    <property type="entry name" value="AAA+_ATPase"/>
</dbReference>
<evidence type="ECO:0000256" key="3">
    <source>
        <dbReference type="ARBA" id="ARBA00022448"/>
    </source>
</evidence>
<comment type="subcellular location">
    <subcellularLocation>
        <location evidence="1">Cell membrane</location>
        <topology evidence="1">Peripheral membrane protein</topology>
    </subcellularLocation>
</comment>
<keyword evidence="4" id="KW-1003">Cell membrane</keyword>
<comment type="caution">
    <text evidence="10">The sequence shown here is derived from an EMBL/GenBank/DDBJ whole genome shotgun (WGS) entry which is preliminary data.</text>
</comment>
<dbReference type="PANTHER" id="PTHR43297">
    <property type="entry name" value="OLIGOPEPTIDE TRANSPORT ATP-BINDING PROTEIN APPD"/>
    <property type="match status" value="1"/>
</dbReference>
<keyword evidence="7" id="KW-0472">Membrane</keyword>
<dbReference type="GO" id="GO:0005886">
    <property type="term" value="C:plasma membrane"/>
    <property type="evidence" value="ECO:0007669"/>
    <property type="project" value="UniProtKB-SubCell"/>
</dbReference>
<dbReference type="InterPro" id="IPR017871">
    <property type="entry name" value="ABC_transporter-like_CS"/>
</dbReference>
<dbReference type="GO" id="GO:0005524">
    <property type="term" value="F:ATP binding"/>
    <property type="evidence" value="ECO:0007669"/>
    <property type="project" value="UniProtKB-KW"/>
</dbReference>